<dbReference type="GO" id="GO:0008360">
    <property type="term" value="P:regulation of cell shape"/>
    <property type="evidence" value="ECO:0007669"/>
    <property type="project" value="UniProtKB-UniRule"/>
</dbReference>
<dbReference type="GO" id="GO:0016740">
    <property type="term" value="F:transferase activity"/>
    <property type="evidence" value="ECO:0007669"/>
    <property type="project" value="UniProtKB-KW"/>
</dbReference>
<evidence type="ECO:0000256" key="3">
    <source>
        <dbReference type="ARBA" id="ARBA00022679"/>
    </source>
</evidence>
<dbReference type="PROSITE" id="PS52029">
    <property type="entry name" value="LD_TPASE"/>
    <property type="match status" value="1"/>
</dbReference>
<dbReference type="Gene3D" id="2.40.440.10">
    <property type="entry name" value="L,D-transpeptidase catalytic domain-like"/>
    <property type="match status" value="1"/>
</dbReference>
<dbReference type="EMBL" id="QPIE01000001">
    <property type="protein sequence ID" value="RCU44820.1"/>
    <property type="molecule type" value="Genomic_DNA"/>
</dbReference>
<protein>
    <submittedName>
        <fullName evidence="10">Murein L,D-transpeptidase</fullName>
    </submittedName>
</protein>
<dbReference type="GO" id="GO:0071972">
    <property type="term" value="F:peptidoglycan L,D-transpeptidase activity"/>
    <property type="evidence" value="ECO:0007669"/>
    <property type="project" value="TreeGrafter"/>
</dbReference>
<evidence type="ECO:0000313" key="10">
    <source>
        <dbReference type="EMBL" id="RCU44820.1"/>
    </source>
</evidence>
<comment type="similarity">
    <text evidence="2">Belongs to the YkuD family.</text>
</comment>
<dbReference type="InterPro" id="IPR005490">
    <property type="entry name" value="LD_TPept_cat_dom"/>
</dbReference>
<proteinExistence type="inferred from homology"/>
<dbReference type="PANTHER" id="PTHR30582">
    <property type="entry name" value="L,D-TRANSPEPTIDASE"/>
    <property type="match status" value="1"/>
</dbReference>
<dbReference type="GO" id="GO:0005576">
    <property type="term" value="C:extracellular region"/>
    <property type="evidence" value="ECO:0007669"/>
    <property type="project" value="TreeGrafter"/>
</dbReference>
<gene>
    <name evidence="10" type="ORF">DQ356_00975</name>
</gene>
<evidence type="ECO:0000313" key="11">
    <source>
        <dbReference type="Proteomes" id="UP000252172"/>
    </source>
</evidence>
<keyword evidence="4 7" id="KW-0133">Cell shape</keyword>
<evidence type="ECO:0000256" key="1">
    <source>
        <dbReference type="ARBA" id="ARBA00004752"/>
    </source>
</evidence>
<dbReference type="OrthoDB" id="463216at2"/>
<evidence type="ECO:0000259" key="9">
    <source>
        <dbReference type="PROSITE" id="PS52029"/>
    </source>
</evidence>
<evidence type="ECO:0000256" key="2">
    <source>
        <dbReference type="ARBA" id="ARBA00005992"/>
    </source>
</evidence>
<evidence type="ECO:0000256" key="8">
    <source>
        <dbReference type="SAM" id="SignalP"/>
    </source>
</evidence>
<feature type="domain" description="L,D-TPase catalytic" evidence="9">
    <location>
        <begin position="133"/>
        <end position="256"/>
    </location>
</feature>
<dbReference type="PANTHER" id="PTHR30582:SF2">
    <property type="entry name" value="L,D-TRANSPEPTIDASE YCIB-RELATED"/>
    <property type="match status" value="1"/>
</dbReference>
<feature type="signal peptide" evidence="8">
    <location>
        <begin position="1"/>
        <end position="21"/>
    </location>
</feature>
<dbReference type="CDD" id="cd16913">
    <property type="entry name" value="YkuD_like"/>
    <property type="match status" value="1"/>
</dbReference>
<sequence>MNKLFKILIIGIFTFSTVQCAKETPLIQTASNTQQDLEKQKRDSIREDSIKRAQERIRFFTLVFPKNKKDSVMSAFLKKYPEEERYIILALNRLDNKNRWRADTLVIPEKIENDFLKYSPFPKRLDELEPVNKMVFFSYAIHAFAVYENGNLKKWGPSSLGKKATPTKTGLMFSNWKKEVAISTSNSEWILRWNFNIHNTLGIGWHQYDLPGFHASHSCLRMLEEDAKWMYSWADTWVLTNNGQTEQAKGTPVIIFGESDFKTKPWLKLSDDPAANDISVEEMNDTFVPHLDKILKEQENSEKIRRHAYLSLSKSDNGKRAV</sequence>
<keyword evidence="5 7" id="KW-0573">Peptidoglycan synthesis</keyword>
<comment type="caution">
    <text evidence="10">The sequence shown here is derived from an EMBL/GenBank/DDBJ whole genome shotgun (WGS) entry which is preliminary data.</text>
</comment>
<evidence type="ECO:0000256" key="7">
    <source>
        <dbReference type="PROSITE-ProRule" id="PRU01373"/>
    </source>
</evidence>
<dbReference type="InterPro" id="IPR050979">
    <property type="entry name" value="LD-transpeptidase"/>
</dbReference>
<dbReference type="Proteomes" id="UP000252172">
    <property type="component" value="Unassembled WGS sequence"/>
</dbReference>
<feature type="active site" description="Proton donor/acceptor" evidence="7">
    <location>
        <position position="206"/>
    </location>
</feature>
<keyword evidence="8" id="KW-0732">Signal</keyword>
<dbReference type="InterPro" id="IPR038063">
    <property type="entry name" value="Transpep_catalytic_dom"/>
</dbReference>
<dbReference type="AlphaFoldDB" id="A0A368N3R1"/>
<keyword evidence="6 7" id="KW-0961">Cell wall biogenesis/degradation</keyword>
<evidence type="ECO:0000256" key="6">
    <source>
        <dbReference type="ARBA" id="ARBA00023316"/>
    </source>
</evidence>
<dbReference type="GO" id="GO:0018104">
    <property type="term" value="P:peptidoglycan-protein cross-linking"/>
    <property type="evidence" value="ECO:0007669"/>
    <property type="project" value="TreeGrafter"/>
</dbReference>
<evidence type="ECO:0000256" key="5">
    <source>
        <dbReference type="ARBA" id="ARBA00022984"/>
    </source>
</evidence>
<dbReference type="UniPathway" id="UPA00219"/>
<accession>A0A368N3R1</accession>
<feature type="active site" description="Nucleophile" evidence="7">
    <location>
        <position position="219"/>
    </location>
</feature>
<dbReference type="SUPFAM" id="SSF141523">
    <property type="entry name" value="L,D-transpeptidase catalytic domain-like"/>
    <property type="match status" value="1"/>
</dbReference>
<name>A0A368N3R1_9FLAO</name>
<dbReference type="Pfam" id="PF03734">
    <property type="entry name" value="YkuD"/>
    <property type="match status" value="1"/>
</dbReference>
<keyword evidence="11" id="KW-1185">Reference proteome</keyword>
<dbReference type="RefSeq" id="WP_114302595.1">
    <property type="nucleotide sequence ID" value="NZ_QPIE01000001.1"/>
</dbReference>
<evidence type="ECO:0000256" key="4">
    <source>
        <dbReference type="ARBA" id="ARBA00022960"/>
    </source>
</evidence>
<keyword evidence="3" id="KW-0808">Transferase</keyword>
<reference evidence="10 11" key="1">
    <citation type="submission" date="2018-07" db="EMBL/GenBank/DDBJ databases">
        <title>Chryseobacterium lacus sp. nov., isolated from lake water.</title>
        <authorList>
            <person name="Li C.-M."/>
        </authorList>
    </citation>
    <scope>NUCLEOTIDE SEQUENCE [LARGE SCALE GENOMIC DNA]</scope>
    <source>
        <strain evidence="10 11">YLOS41</strain>
    </source>
</reference>
<comment type="pathway">
    <text evidence="1 7">Cell wall biogenesis; peptidoglycan biosynthesis.</text>
</comment>
<organism evidence="10 11">
    <name type="scientific">Chryseobacterium lacus</name>
    <dbReference type="NCBI Taxonomy" id="2058346"/>
    <lineage>
        <taxon>Bacteria</taxon>
        <taxon>Pseudomonadati</taxon>
        <taxon>Bacteroidota</taxon>
        <taxon>Flavobacteriia</taxon>
        <taxon>Flavobacteriales</taxon>
        <taxon>Weeksellaceae</taxon>
        <taxon>Chryseobacterium group</taxon>
        <taxon>Chryseobacterium</taxon>
    </lineage>
</organism>
<feature type="chain" id="PRO_5016722238" evidence="8">
    <location>
        <begin position="22"/>
        <end position="322"/>
    </location>
</feature>
<dbReference type="GO" id="GO:0071555">
    <property type="term" value="P:cell wall organization"/>
    <property type="evidence" value="ECO:0007669"/>
    <property type="project" value="UniProtKB-UniRule"/>
</dbReference>